<dbReference type="PROSITE" id="PS51318">
    <property type="entry name" value="TAT"/>
    <property type="match status" value="1"/>
</dbReference>
<keyword evidence="1" id="KW-0732">Signal</keyword>
<protein>
    <submittedName>
        <fullName evidence="3">Lysophospholipase L1-like esterase</fullName>
    </submittedName>
</protein>
<evidence type="ECO:0000313" key="3">
    <source>
        <dbReference type="EMBL" id="RKR82758.1"/>
    </source>
</evidence>
<dbReference type="PANTHER" id="PTHR30383">
    <property type="entry name" value="THIOESTERASE 1/PROTEASE 1/LYSOPHOSPHOLIPASE L1"/>
    <property type="match status" value="1"/>
</dbReference>
<dbReference type="Proteomes" id="UP000268007">
    <property type="component" value="Unassembled WGS sequence"/>
</dbReference>
<feature type="domain" description="SGNH hydrolase-type esterase" evidence="2">
    <location>
        <begin position="50"/>
        <end position="239"/>
    </location>
</feature>
<evidence type="ECO:0000313" key="4">
    <source>
        <dbReference type="Proteomes" id="UP000268007"/>
    </source>
</evidence>
<feature type="chain" id="PRO_5019767549" evidence="1">
    <location>
        <begin position="31"/>
        <end position="252"/>
    </location>
</feature>
<dbReference type="Gene3D" id="3.40.50.1110">
    <property type="entry name" value="SGNH hydrolase"/>
    <property type="match status" value="1"/>
</dbReference>
<gene>
    <name evidence="3" type="ORF">BDD43_2943</name>
</gene>
<dbReference type="InterPro" id="IPR013830">
    <property type="entry name" value="SGNH_hydro"/>
</dbReference>
<dbReference type="InterPro" id="IPR006311">
    <property type="entry name" value="TAT_signal"/>
</dbReference>
<dbReference type="CDD" id="cd01834">
    <property type="entry name" value="SGNH_hydrolase_like_2"/>
    <property type="match status" value="1"/>
</dbReference>
<reference evidence="3 4" key="1">
    <citation type="submission" date="2018-10" db="EMBL/GenBank/DDBJ databases">
        <title>Genomic Encyclopedia of Archaeal and Bacterial Type Strains, Phase II (KMG-II): from individual species to whole genera.</title>
        <authorList>
            <person name="Goeker M."/>
        </authorList>
    </citation>
    <scope>NUCLEOTIDE SEQUENCE [LARGE SCALE GENOMIC DNA]</scope>
    <source>
        <strain evidence="3 4">DSM 18602</strain>
    </source>
</reference>
<keyword evidence="4" id="KW-1185">Reference proteome</keyword>
<dbReference type="AlphaFoldDB" id="A0A495J312"/>
<comment type="caution">
    <text evidence="3">The sequence shown here is derived from an EMBL/GenBank/DDBJ whole genome shotgun (WGS) entry which is preliminary data.</text>
</comment>
<evidence type="ECO:0000256" key="1">
    <source>
        <dbReference type="SAM" id="SignalP"/>
    </source>
</evidence>
<dbReference type="OrthoDB" id="9794725at2"/>
<feature type="signal peptide" evidence="1">
    <location>
        <begin position="1"/>
        <end position="30"/>
    </location>
</feature>
<name>A0A495J312_9SPHI</name>
<organism evidence="3 4">
    <name type="scientific">Mucilaginibacter gracilis</name>
    <dbReference type="NCBI Taxonomy" id="423350"/>
    <lineage>
        <taxon>Bacteria</taxon>
        <taxon>Pseudomonadati</taxon>
        <taxon>Bacteroidota</taxon>
        <taxon>Sphingobacteriia</taxon>
        <taxon>Sphingobacteriales</taxon>
        <taxon>Sphingobacteriaceae</taxon>
        <taxon>Mucilaginibacter</taxon>
    </lineage>
</organism>
<dbReference type="GO" id="GO:0004622">
    <property type="term" value="F:phosphatidylcholine lysophospholipase activity"/>
    <property type="evidence" value="ECO:0007669"/>
    <property type="project" value="TreeGrafter"/>
</dbReference>
<dbReference type="PANTHER" id="PTHR30383:SF5">
    <property type="entry name" value="SGNH HYDROLASE-TYPE ESTERASE DOMAIN-CONTAINING PROTEIN"/>
    <property type="match status" value="1"/>
</dbReference>
<dbReference type="InterPro" id="IPR051532">
    <property type="entry name" value="Ester_Hydrolysis_Enzymes"/>
</dbReference>
<evidence type="ECO:0000259" key="2">
    <source>
        <dbReference type="Pfam" id="PF13472"/>
    </source>
</evidence>
<dbReference type="EMBL" id="RBKU01000001">
    <property type="protein sequence ID" value="RKR82758.1"/>
    <property type="molecule type" value="Genomic_DNA"/>
</dbReference>
<proteinExistence type="predicted"/>
<accession>A0A495J312</accession>
<dbReference type="Pfam" id="PF13472">
    <property type="entry name" value="Lipase_GDSL_2"/>
    <property type="match status" value="1"/>
</dbReference>
<dbReference type="RefSeq" id="WP_121198329.1">
    <property type="nucleotide sequence ID" value="NZ_RBKU01000001.1"/>
</dbReference>
<dbReference type="SUPFAM" id="SSF52266">
    <property type="entry name" value="SGNH hydrolase"/>
    <property type="match status" value="1"/>
</dbReference>
<sequence>MSSKSSRRTFLANSAIATIAGLTLPDVVSAATASAKKITLQKDDVILFQGDSITDWGRNHTEMAPNTSQALGNSYPFAAAINLLTQYPAKNLKFYNKGISGNKVFQLAARWDADCLDLKPNVLSILVGVNDFWHKLNGNYPEGTIDKYRSDYKALIERTKQALPDVKLIIGEPFAYAGYKSVGAGWYPKFNEYRLVAREMADTYHATFIPYQFIFDEALKLAPASYWSIDGVHPSVAGAGLMAKAWLETVKG</sequence>
<dbReference type="InterPro" id="IPR036514">
    <property type="entry name" value="SGNH_hydro_sf"/>
</dbReference>